<dbReference type="Proteomes" id="UP000676169">
    <property type="component" value="Chromosome"/>
</dbReference>
<organism evidence="2 3">
    <name type="scientific">Luteolibacter ambystomatis</name>
    <dbReference type="NCBI Taxonomy" id="2824561"/>
    <lineage>
        <taxon>Bacteria</taxon>
        <taxon>Pseudomonadati</taxon>
        <taxon>Verrucomicrobiota</taxon>
        <taxon>Verrucomicrobiia</taxon>
        <taxon>Verrucomicrobiales</taxon>
        <taxon>Verrucomicrobiaceae</taxon>
        <taxon>Luteolibacter</taxon>
    </lineage>
</organism>
<name>A0A975PHD4_9BACT</name>
<dbReference type="AlphaFoldDB" id="A0A975PHD4"/>
<evidence type="ECO:0000313" key="2">
    <source>
        <dbReference type="EMBL" id="QUE53217.1"/>
    </source>
</evidence>
<dbReference type="KEGG" id="lamb:KBB96_10025"/>
<dbReference type="Gene3D" id="1.20.1260.10">
    <property type="match status" value="1"/>
</dbReference>
<protein>
    <submittedName>
        <fullName evidence="2">DUF4142 domain-containing protein</fullName>
    </submittedName>
</protein>
<dbReference type="PANTHER" id="PTHR38593:SF1">
    <property type="entry name" value="BLR2558 PROTEIN"/>
    <property type="match status" value="1"/>
</dbReference>
<keyword evidence="3" id="KW-1185">Reference proteome</keyword>
<accession>A0A975PHD4</accession>
<dbReference type="EMBL" id="CP073100">
    <property type="protein sequence ID" value="QUE53217.1"/>
    <property type="molecule type" value="Genomic_DNA"/>
</dbReference>
<dbReference type="Pfam" id="PF13628">
    <property type="entry name" value="DUF4142"/>
    <property type="match status" value="1"/>
</dbReference>
<dbReference type="PANTHER" id="PTHR38593">
    <property type="entry name" value="BLR2558 PROTEIN"/>
    <property type="match status" value="1"/>
</dbReference>
<dbReference type="InterPro" id="IPR025419">
    <property type="entry name" value="DUF4142"/>
</dbReference>
<proteinExistence type="predicted"/>
<dbReference type="InterPro" id="IPR012347">
    <property type="entry name" value="Ferritin-like"/>
</dbReference>
<sequence length="202" mass="21431">MNRRTVTKVCFFTAVGATIGIASAKDDGKVGDMTPADFDKTNKDAGEKIKALKADASKLSEDDLKYLGEIAMGGMFQLEASKLVAGKGQGADIKLYALGEVAEQTGLSDKLKEVASAKGTTLPTAMDKEAEKTIAKLKGLSGREFDEAYLKQVGIAGHKVLKDTMEKVKSKAKDPVLKQIAENALPLIEIHLAAATAELKMS</sequence>
<evidence type="ECO:0000313" key="3">
    <source>
        <dbReference type="Proteomes" id="UP000676169"/>
    </source>
</evidence>
<feature type="domain" description="DUF4142" evidence="1">
    <location>
        <begin position="62"/>
        <end position="196"/>
    </location>
</feature>
<evidence type="ECO:0000259" key="1">
    <source>
        <dbReference type="Pfam" id="PF13628"/>
    </source>
</evidence>
<reference evidence="2" key="1">
    <citation type="submission" date="2021-04" db="EMBL/GenBank/DDBJ databases">
        <title>Luteolibacter sp. 32A isolated from the skin of an Anderson's salamander (Ambystoma andersonii).</title>
        <authorList>
            <person name="Spergser J."/>
            <person name="Busse H.-J."/>
        </authorList>
    </citation>
    <scope>NUCLEOTIDE SEQUENCE</scope>
    <source>
        <strain evidence="2">32A</strain>
    </source>
</reference>
<dbReference type="RefSeq" id="WP_211634559.1">
    <property type="nucleotide sequence ID" value="NZ_CP073100.1"/>
</dbReference>
<gene>
    <name evidence="2" type="ORF">KBB96_10025</name>
</gene>